<dbReference type="InterPro" id="IPR000536">
    <property type="entry name" value="Nucl_hrmn_rcpt_lig-bd"/>
</dbReference>
<accession>A0ABM4BFV2</accession>
<evidence type="ECO:0000259" key="11">
    <source>
        <dbReference type="PROSITE" id="PS51843"/>
    </source>
</evidence>
<dbReference type="SMART" id="SM00399">
    <property type="entry name" value="ZnF_C4"/>
    <property type="match status" value="1"/>
</dbReference>
<gene>
    <name evidence="13 14 15" type="primary">LOC100213188</name>
</gene>
<name>A0ABM4BFV2_HYDVU</name>
<evidence type="ECO:0000256" key="1">
    <source>
        <dbReference type="ARBA" id="ARBA00022723"/>
    </source>
</evidence>
<dbReference type="PROSITE" id="PS51030">
    <property type="entry name" value="NUCLEAR_REC_DBD_2"/>
    <property type="match status" value="1"/>
</dbReference>
<dbReference type="InterPro" id="IPR050274">
    <property type="entry name" value="Nuclear_hormone_rcpt_NR2"/>
</dbReference>
<dbReference type="GeneID" id="100213188"/>
<keyword evidence="3" id="KW-0862">Zinc</keyword>
<keyword evidence="8" id="KW-0539">Nucleus</keyword>
<dbReference type="PRINTS" id="PR00398">
    <property type="entry name" value="STRDHORMONER"/>
</dbReference>
<dbReference type="Gene3D" id="3.30.50.10">
    <property type="entry name" value="Erythroid Transcription Factor GATA-1, subunit A"/>
    <property type="match status" value="1"/>
</dbReference>
<feature type="compositionally biased region" description="Polar residues" evidence="9">
    <location>
        <begin position="174"/>
        <end position="192"/>
    </location>
</feature>
<evidence type="ECO:0000313" key="15">
    <source>
        <dbReference type="RefSeq" id="XP_065647859.1"/>
    </source>
</evidence>
<dbReference type="PRINTS" id="PR00545">
    <property type="entry name" value="RETINOIDXR"/>
</dbReference>
<evidence type="ECO:0000256" key="8">
    <source>
        <dbReference type="ARBA" id="ARBA00023242"/>
    </source>
</evidence>
<keyword evidence="12" id="KW-1185">Reference proteome</keyword>
<keyword evidence="5" id="KW-0238">DNA-binding</keyword>
<dbReference type="InterPro" id="IPR035500">
    <property type="entry name" value="NHR-like_dom_sf"/>
</dbReference>
<dbReference type="PROSITE" id="PS51843">
    <property type="entry name" value="NR_LBD"/>
    <property type="match status" value="1"/>
</dbReference>
<keyword evidence="6" id="KW-0804">Transcription</keyword>
<keyword evidence="2" id="KW-0863">Zinc-finger</keyword>
<keyword evidence="7 13" id="KW-0675">Receptor</keyword>
<proteinExistence type="predicted"/>
<evidence type="ECO:0000256" key="9">
    <source>
        <dbReference type="SAM" id="MobiDB-lite"/>
    </source>
</evidence>
<evidence type="ECO:0000313" key="14">
    <source>
        <dbReference type="RefSeq" id="XP_065647858.1"/>
    </source>
</evidence>
<evidence type="ECO:0000256" key="3">
    <source>
        <dbReference type="ARBA" id="ARBA00022833"/>
    </source>
</evidence>
<evidence type="ECO:0000313" key="13">
    <source>
        <dbReference type="RefSeq" id="XP_065647857.1"/>
    </source>
</evidence>
<organism evidence="12 14">
    <name type="scientific">Hydra vulgaris</name>
    <name type="common">Hydra</name>
    <name type="synonym">Hydra attenuata</name>
    <dbReference type="NCBI Taxonomy" id="6087"/>
    <lineage>
        <taxon>Eukaryota</taxon>
        <taxon>Metazoa</taxon>
        <taxon>Cnidaria</taxon>
        <taxon>Hydrozoa</taxon>
        <taxon>Hydroidolina</taxon>
        <taxon>Anthoathecata</taxon>
        <taxon>Aplanulata</taxon>
        <taxon>Hydridae</taxon>
        <taxon>Hydra</taxon>
    </lineage>
</organism>
<evidence type="ECO:0000256" key="5">
    <source>
        <dbReference type="ARBA" id="ARBA00023125"/>
    </source>
</evidence>
<keyword evidence="1" id="KW-0479">Metal-binding</keyword>
<dbReference type="RefSeq" id="XP_065647858.1">
    <property type="nucleotide sequence ID" value="XM_065791786.1"/>
</dbReference>
<feature type="domain" description="NR LBD" evidence="11">
    <location>
        <begin position="282"/>
        <end position="524"/>
    </location>
</feature>
<protein>
    <submittedName>
        <fullName evidence="13 14">Retinoic acid receptor RXR-alpha-B</fullName>
    </submittedName>
</protein>
<evidence type="ECO:0000313" key="12">
    <source>
        <dbReference type="Proteomes" id="UP001652625"/>
    </source>
</evidence>
<dbReference type="SMART" id="SM00430">
    <property type="entry name" value="HOLI"/>
    <property type="match status" value="1"/>
</dbReference>
<dbReference type="InterPro" id="IPR001723">
    <property type="entry name" value="Nuclear_hrmn_rcpt"/>
</dbReference>
<dbReference type="Pfam" id="PF00105">
    <property type="entry name" value="zf-C4"/>
    <property type="match status" value="1"/>
</dbReference>
<sequence>MLSQSSVGSVEGSFLNDCKAENLKNLFSVRPIHASESFDCFSSAEKLRGKLQREFLNNSTTSNLVTSNSPIYHPKEYIYNKNNSASPFKSYINNNNNNNTIYFSRRSFNPYYLEKHEYNHPEYNPPEDFYVEKVHKYSKEMSPTFNFNRIPSQNNANFQTYNKPRLMGSMSPPHLQSHSSNNNRYAPNPNHSDNYGFRKQNGSCAVCADKLSSYFHGAIICVSCQGFFKRALKNGRKYTCYAQRKCSLNKKTRNHCQACRLAACFKVGVKKDGVLEEICFEKEQKMAQKSVKKKNKELLPSSSSIDLKSIYDAERFAHPHISNVTEIKANVIHHLCQSIDKQLVSLAEWARRLPCFEDLNITDQIKVLQSNWSELLIGALCFRSLTSNGLMLETGLYVSRGSIQDNSIETTLTRTFDKVLDRMKDLQIDMTEWGCLRAVILFNPDTNSLGAVDQVDEIRERYLLTLIDYCKLIFPNENNRFSRLLLCLPRIKSLAIEVLEILKYSKLIMNSSIDSFICDILANK</sequence>
<dbReference type="PRINTS" id="PR00047">
    <property type="entry name" value="STROIDFINGER"/>
</dbReference>
<evidence type="ECO:0000256" key="2">
    <source>
        <dbReference type="ARBA" id="ARBA00022771"/>
    </source>
</evidence>
<evidence type="ECO:0000256" key="7">
    <source>
        <dbReference type="ARBA" id="ARBA00023170"/>
    </source>
</evidence>
<dbReference type="Gene3D" id="1.10.565.10">
    <property type="entry name" value="Retinoid X Receptor"/>
    <property type="match status" value="1"/>
</dbReference>
<dbReference type="Pfam" id="PF00104">
    <property type="entry name" value="Hormone_recep"/>
    <property type="match status" value="1"/>
</dbReference>
<dbReference type="CDD" id="cd06916">
    <property type="entry name" value="NR_DBD_like"/>
    <property type="match status" value="1"/>
</dbReference>
<dbReference type="SUPFAM" id="SSF57716">
    <property type="entry name" value="Glucocorticoid receptor-like (DNA-binding domain)"/>
    <property type="match status" value="1"/>
</dbReference>
<evidence type="ECO:0000256" key="6">
    <source>
        <dbReference type="ARBA" id="ARBA00023163"/>
    </source>
</evidence>
<dbReference type="RefSeq" id="XP_065647857.1">
    <property type="nucleotide sequence ID" value="XM_065791785.1"/>
</dbReference>
<dbReference type="InterPro" id="IPR013088">
    <property type="entry name" value="Znf_NHR/GATA"/>
</dbReference>
<evidence type="ECO:0000256" key="4">
    <source>
        <dbReference type="ARBA" id="ARBA00023015"/>
    </source>
</evidence>
<dbReference type="InterPro" id="IPR000003">
    <property type="entry name" value="Retinoid-X_rcpt/HNF4"/>
</dbReference>
<dbReference type="Proteomes" id="UP001652625">
    <property type="component" value="Chromosome 02"/>
</dbReference>
<dbReference type="InterPro" id="IPR001628">
    <property type="entry name" value="Znf_hrmn_rcpt"/>
</dbReference>
<keyword evidence="4" id="KW-0805">Transcription regulation</keyword>
<evidence type="ECO:0000259" key="10">
    <source>
        <dbReference type="PROSITE" id="PS51030"/>
    </source>
</evidence>
<dbReference type="RefSeq" id="XP_065647859.1">
    <property type="nucleotide sequence ID" value="XM_065791787.1"/>
</dbReference>
<feature type="region of interest" description="Disordered" evidence="9">
    <location>
        <begin position="167"/>
        <end position="192"/>
    </location>
</feature>
<dbReference type="PANTHER" id="PTHR24083">
    <property type="entry name" value="NUCLEAR HORMONE RECEPTOR"/>
    <property type="match status" value="1"/>
</dbReference>
<reference evidence="12 13" key="1">
    <citation type="submission" date="2025-05" db="UniProtKB">
        <authorList>
            <consortium name="RefSeq"/>
        </authorList>
    </citation>
    <scope>NUCLEOTIDE SEQUENCE [LARGE SCALE GENOMIC DNA]</scope>
</reference>
<feature type="domain" description="Nuclear receptor" evidence="10">
    <location>
        <begin position="201"/>
        <end position="276"/>
    </location>
</feature>
<dbReference type="SUPFAM" id="SSF48508">
    <property type="entry name" value="Nuclear receptor ligand-binding domain"/>
    <property type="match status" value="1"/>
</dbReference>